<dbReference type="GO" id="GO:0022857">
    <property type="term" value="F:transmembrane transporter activity"/>
    <property type="evidence" value="ECO:0007669"/>
    <property type="project" value="UniProtKB-UniRule"/>
</dbReference>
<dbReference type="EMBL" id="BMGL01000008">
    <property type="protein sequence ID" value="GGE14498.1"/>
    <property type="molecule type" value="Genomic_DNA"/>
</dbReference>
<feature type="transmembrane region" description="Helical" evidence="1">
    <location>
        <begin position="157"/>
        <end position="180"/>
    </location>
</feature>
<feature type="transmembrane region" description="Helical" evidence="1">
    <location>
        <begin position="12"/>
        <end position="31"/>
    </location>
</feature>
<keyword evidence="1" id="KW-0812">Transmembrane</keyword>
<feature type="transmembrane region" description="Helical" evidence="1">
    <location>
        <begin position="114"/>
        <end position="136"/>
    </location>
</feature>
<feature type="transmembrane region" description="Helical" evidence="1">
    <location>
        <begin position="73"/>
        <end position="94"/>
    </location>
</feature>
<keyword evidence="1" id="KW-0472">Membrane</keyword>
<dbReference type="GO" id="GO:0005886">
    <property type="term" value="C:plasma membrane"/>
    <property type="evidence" value="ECO:0007669"/>
    <property type="project" value="UniProtKB-SubCell"/>
</dbReference>
<comment type="function">
    <text evidence="1">Involved in the import of queuosine (Q) precursors, required for Q precursor salvage.</text>
</comment>
<comment type="caution">
    <text evidence="2">The sequence shown here is derived from an EMBL/GenBank/DDBJ whole genome shotgun (WGS) entry which is preliminary data.</text>
</comment>
<dbReference type="PANTHER" id="PTHR34300:SF2">
    <property type="entry name" value="QUEUOSINE PRECURSOR TRANSPORTER-RELATED"/>
    <property type="match status" value="1"/>
</dbReference>
<evidence type="ECO:0000256" key="1">
    <source>
        <dbReference type="HAMAP-Rule" id="MF_02088"/>
    </source>
</evidence>
<feature type="transmembrane region" description="Helical" evidence="1">
    <location>
        <begin position="186"/>
        <end position="211"/>
    </location>
</feature>
<dbReference type="InterPro" id="IPR003744">
    <property type="entry name" value="YhhQ"/>
</dbReference>
<comment type="subcellular location">
    <subcellularLocation>
        <location evidence="1">Cell membrane</location>
        <topology evidence="1">Multi-pass membrane protein</topology>
    </subcellularLocation>
</comment>
<dbReference type="Pfam" id="PF02592">
    <property type="entry name" value="Vut_1"/>
    <property type="match status" value="1"/>
</dbReference>
<sequence length="236" mass="26907">MKNKDKDLALRIYLILAALFIASLVMANLIFKKFVNIDFFGIYTFKISVGVLPYPITFLITDTISEIYGKRKANWVVTSGIFASIFTLLIVLIADYLPAYAESPLNNKIFNEVFGATGIAVGASMLAYLLAQYIDVSVYHFWKKITQGKHLWLRNNFSTFTSQFVDTAAVVGLLSIFGQLDWKDFWTLLLSGFLFKALIALIDTPILYAIVYSFKKKFNLKENQEINWIDEENNTK</sequence>
<organism evidence="2 3">
    <name type="scientific">Psychroflexus salis</name>
    <dbReference type="NCBI Taxonomy" id="1526574"/>
    <lineage>
        <taxon>Bacteria</taxon>
        <taxon>Pseudomonadati</taxon>
        <taxon>Bacteroidota</taxon>
        <taxon>Flavobacteriia</taxon>
        <taxon>Flavobacteriales</taxon>
        <taxon>Flavobacteriaceae</taxon>
        <taxon>Psychroflexus</taxon>
    </lineage>
</organism>
<evidence type="ECO:0000313" key="3">
    <source>
        <dbReference type="Proteomes" id="UP000599688"/>
    </source>
</evidence>
<dbReference type="RefSeq" id="WP_188406194.1">
    <property type="nucleotide sequence ID" value="NZ_BMGL01000008.1"/>
</dbReference>
<keyword evidence="1" id="KW-0813">Transport</keyword>
<dbReference type="Proteomes" id="UP000599688">
    <property type="component" value="Unassembled WGS sequence"/>
</dbReference>
<name>A0A916ZUB5_9FLAO</name>
<keyword evidence="1" id="KW-1003">Cell membrane</keyword>
<keyword evidence="1" id="KW-1133">Transmembrane helix</keyword>
<dbReference type="PANTHER" id="PTHR34300">
    <property type="entry name" value="QUEUOSINE PRECURSOR TRANSPORTER-RELATED"/>
    <property type="match status" value="1"/>
</dbReference>
<reference evidence="2 3" key="1">
    <citation type="journal article" date="2014" name="Int. J. Syst. Evol. Microbiol.">
        <title>Complete genome sequence of Corynebacterium casei LMG S-19264T (=DSM 44701T), isolated from a smear-ripened cheese.</title>
        <authorList>
            <consortium name="US DOE Joint Genome Institute (JGI-PGF)"/>
            <person name="Walter F."/>
            <person name="Albersmeier A."/>
            <person name="Kalinowski J."/>
            <person name="Ruckert C."/>
        </authorList>
    </citation>
    <scope>NUCLEOTIDE SEQUENCE [LARGE SCALE GENOMIC DNA]</scope>
    <source>
        <strain evidence="2 3">CGMCC 1.12925</strain>
    </source>
</reference>
<protein>
    <recommendedName>
        <fullName evidence="1">Probable queuosine precursor transporter</fullName>
        <shortName evidence="1">Q precursor transporter</shortName>
    </recommendedName>
</protein>
<gene>
    <name evidence="2" type="ORF">GCM10010831_14820</name>
</gene>
<evidence type="ECO:0000313" key="2">
    <source>
        <dbReference type="EMBL" id="GGE14498.1"/>
    </source>
</evidence>
<comment type="similarity">
    <text evidence="1">Belongs to the vitamin uptake transporter (VUT/ECF) (TC 2.A.88) family. Q precursor transporter subfamily.</text>
</comment>
<keyword evidence="3" id="KW-1185">Reference proteome</keyword>
<dbReference type="HAMAP" id="MF_02088">
    <property type="entry name" value="Q_prec_transport"/>
    <property type="match status" value="1"/>
</dbReference>
<feature type="transmembrane region" description="Helical" evidence="1">
    <location>
        <begin position="43"/>
        <end position="61"/>
    </location>
</feature>
<dbReference type="AlphaFoldDB" id="A0A916ZUB5"/>
<dbReference type="NCBIfam" id="TIGR00697">
    <property type="entry name" value="queuosine precursor transporter"/>
    <property type="match status" value="1"/>
</dbReference>
<proteinExistence type="inferred from homology"/>
<accession>A0A916ZUB5</accession>